<keyword evidence="8" id="KW-0519">Myristate</keyword>
<evidence type="ECO:0000313" key="21">
    <source>
        <dbReference type="Proteomes" id="UP000127353"/>
    </source>
</evidence>
<evidence type="ECO:0000256" key="9">
    <source>
        <dbReference type="ARBA" id="ARBA00022844"/>
    </source>
</evidence>
<organism evidence="20 21">
    <name type="scientific">African elephant polyomavirus 1</name>
    <dbReference type="NCBI Taxonomy" id="1399914"/>
    <lineage>
        <taxon>Viruses</taxon>
        <taxon>Monodnaviria</taxon>
        <taxon>Shotokuvirae</taxon>
        <taxon>Cossaviricota</taxon>
        <taxon>Papovaviricetes</taxon>
        <taxon>Sepolyvirales</taxon>
        <taxon>Polyomaviridae</taxon>
        <taxon>Betapolyomavirus</taxon>
        <taxon>Betapolyomavirus elephanti</taxon>
    </lineage>
</organism>
<evidence type="ECO:0000313" key="20">
    <source>
        <dbReference type="EMBL" id="AGV77092.1"/>
    </source>
</evidence>
<feature type="region of interest" description="Disordered" evidence="19">
    <location>
        <begin position="284"/>
        <end position="330"/>
    </location>
</feature>
<comment type="similarity">
    <text evidence="4 18">Belongs to the polyomaviruses capsid protein VP2 family.</text>
</comment>
<evidence type="ECO:0000256" key="4">
    <source>
        <dbReference type="ARBA" id="ARBA00006444"/>
    </source>
</evidence>
<dbReference type="GeneID" id="17099701"/>
<keyword evidence="15" id="KW-0449">Lipoprotein</keyword>
<evidence type="ECO:0000256" key="18">
    <source>
        <dbReference type="PIRNR" id="PIRNR003377"/>
    </source>
</evidence>
<dbReference type="GO" id="GO:0003677">
    <property type="term" value="F:DNA binding"/>
    <property type="evidence" value="ECO:0007669"/>
    <property type="project" value="UniProtKB-KW"/>
</dbReference>
<dbReference type="KEGG" id="vg:17099701"/>
<dbReference type="EMBL" id="KF147833">
    <property type="protein sequence ID" value="AGV77092.1"/>
    <property type="molecule type" value="Genomic_DNA"/>
</dbReference>
<keyword evidence="6 18" id="KW-0167">Capsid protein</keyword>
<protein>
    <recommendedName>
        <fullName evidence="18">Minor capsid protein</fullName>
    </recommendedName>
</protein>
<evidence type="ECO:0000256" key="6">
    <source>
        <dbReference type="ARBA" id="ARBA00022561"/>
    </source>
</evidence>
<evidence type="ECO:0000256" key="19">
    <source>
        <dbReference type="SAM" id="MobiDB-lite"/>
    </source>
</evidence>
<keyword evidence="13" id="KW-0472">Membrane</keyword>
<dbReference type="GO" id="GO:0044167">
    <property type="term" value="C:host cell endoplasmic reticulum membrane"/>
    <property type="evidence" value="ECO:0007669"/>
    <property type="project" value="UniProtKB-SubCell"/>
</dbReference>
<dbReference type="GO" id="GO:0005198">
    <property type="term" value="F:structural molecule activity"/>
    <property type="evidence" value="ECO:0007669"/>
    <property type="project" value="UniProtKB-UniRule"/>
</dbReference>
<evidence type="ECO:0000256" key="16">
    <source>
        <dbReference type="ARBA" id="ARBA00023296"/>
    </source>
</evidence>
<keyword evidence="12" id="KW-0238">DNA-binding</keyword>
<evidence type="ECO:0000256" key="17">
    <source>
        <dbReference type="ARBA" id="ARBA00034499"/>
    </source>
</evidence>
<keyword evidence="5" id="KW-1163">Viral penetration into host nucleus</keyword>
<dbReference type="Proteomes" id="UP000127353">
    <property type="component" value="Segment"/>
</dbReference>
<dbReference type="GO" id="GO:0043657">
    <property type="term" value="C:host cell"/>
    <property type="evidence" value="ECO:0007669"/>
    <property type="project" value="GOC"/>
</dbReference>
<dbReference type="GO" id="GO:0019028">
    <property type="term" value="C:viral capsid"/>
    <property type="evidence" value="ECO:0007669"/>
    <property type="project" value="UniProtKB-UniRule"/>
</dbReference>
<evidence type="ECO:0000256" key="11">
    <source>
        <dbReference type="ARBA" id="ARBA00022921"/>
    </source>
</evidence>
<feature type="compositionally biased region" description="Basic residues" evidence="19">
    <location>
        <begin position="317"/>
        <end position="330"/>
    </location>
</feature>
<keyword evidence="9 18" id="KW-0946">Virion</keyword>
<evidence type="ECO:0000256" key="5">
    <source>
        <dbReference type="ARBA" id="ARBA00022524"/>
    </source>
</evidence>
<evidence type="ECO:0000256" key="13">
    <source>
        <dbReference type="ARBA" id="ARBA00023136"/>
    </source>
</evidence>
<evidence type="ECO:0000256" key="10">
    <source>
        <dbReference type="ARBA" id="ARBA00022870"/>
    </source>
</evidence>
<accession>T2FFJ0</accession>
<evidence type="ECO:0000256" key="8">
    <source>
        <dbReference type="ARBA" id="ARBA00022707"/>
    </source>
</evidence>
<dbReference type="PIRSF" id="PIRSF003377">
    <property type="entry name" value="Polyoma_coat2"/>
    <property type="match status" value="1"/>
</dbReference>
<keyword evidence="11" id="KW-0426">Late protein</keyword>
<dbReference type="Pfam" id="PF00761">
    <property type="entry name" value="Polyoma_coat2"/>
    <property type="match status" value="1"/>
</dbReference>
<dbReference type="OrthoDB" id="6378at10239"/>
<dbReference type="GO" id="GO:0075732">
    <property type="term" value="P:viral penetration into host nucleus"/>
    <property type="evidence" value="ECO:0007669"/>
    <property type="project" value="UniProtKB-KW"/>
</dbReference>
<keyword evidence="7" id="KW-1048">Host nucleus</keyword>
<keyword evidence="14" id="KW-1038">Host endoplasmic reticulum</keyword>
<evidence type="ECO:0000256" key="2">
    <source>
        <dbReference type="ARBA" id="ARBA00004328"/>
    </source>
</evidence>
<evidence type="ECO:0000256" key="7">
    <source>
        <dbReference type="ARBA" id="ARBA00022562"/>
    </source>
</evidence>
<gene>
    <name evidence="20" type="ORF">AelPyV_gp2</name>
</gene>
<keyword evidence="10" id="KW-1043">Host membrane</keyword>
<dbReference type="GO" id="GO:0042025">
    <property type="term" value="C:host cell nucleus"/>
    <property type="evidence" value="ECO:0007669"/>
    <property type="project" value="UniProtKB-SubCell"/>
</dbReference>
<reference evidence="20 21" key="1">
    <citation type="journal article" date="2013" name="PLoS ONE">
        <title>Characterization of a Novel Polyomavirus Isolated from a Fibroma on the Trunk of an African Elephant (Loxodonta africana).</title>
        <authorList>
            <person name="Stevens H."/>
            <person name="Bertelsen M.F."/>
            <person name="Sijmons S."/>
            <person name="Van Ranst M."/>
            <person name="Maes P."/>
        </authorList>
    </citation>
    <scope>NUCLEOTIDE SEQUENCE [LARGE SCALE GENOMIC DNA]</scope>
    <source>
        <strain evidence="20">DK-1/2011</strain>
    </source>
</reference>
<name>T2FFJ0_9POLY</name>
<evidence type="ECO:0000256" key="1">
    <source>
        <dbReference type="ARBA" id="ARBA00004147"/>
    </source>
</evidence>
<keyword evidence="21" id="KW-1185">Reference proteome</keyword>
<evidence type="ECO:0000256" key="12">
    <source>
        <dbReference type="ARBA" id="ARBA00023125"/>
    </source>
</evidence>
<dbReference type="InterPro" id="IPR001070">
    <property type="entry name" value="Polyoma_coat_VP2"/>
</dbReference>
<proteinExistence type="inferred from homology"/>
<evidence type="ECO:0000256" key="14">
    <source>
        <dbReference type="ARBA" id="ARBA00023184"/>
    </source>
</evidence>
<evidence type="ECO:0000256" key="3">
    <source>
        <dbReference type="ARBA" id="ARBA00004625"/>
    </source>
</evidence>
<comment type="subunit">
    <text evidence="17">Forms homooligomers, and heterooligomers with VP3 in the endoplasmic reticulum membrane. Interacts (via D1 domain) with VP1.</text>
</comment>
<comment type="subcellular location">
    <subcellularLocation>
        <location evidence="3">Host endoplasmic reticulum membrane</location>
    </subcellularLocation>
    <subcellularLocation>
        <location evidence="1">Host nucleus</location>
    </subcellularLocation>
    <subcellularLocation>
        <location evidence="2">Virion</location>
    </subcellularLocation>
</comment>
<evidence type="ECO:0000256" key="15">
    <source>
        <dbReference type="ARBA" id="ARBA00023288"/>
    </source>
</evidence>
<sequence>MGAVLALLSDVVELAAASGFTAEALVSGEFISALEALEAEINSIVLFEEASQLEALTSLGISADTFGVLTSIPINLAEQLATVAALQHSSLAVIALVTATLNLTWSHSIPDMALQLWFPPVDYLFPGVTQFSRFLRYIDPTQWGPELFHHLTQAFFSTFRDATRRQLTDASRNIAERTAKTLVETLVDLLTNATWAIAHLPSDVYTFLDNYYEELPPLNPAQFSGIRKRLGKVNPYEQQDVFANTVSAEFVTKVTAPGGAMQKHAPDWVLPLLLGLFDEDYRQVTPRDGPAAKRRRTTLRTIQKTPPKTGKRPPNTRARRSASSRSKKRA</sequence>
<dbReference type="GO" id="GO:0046718">
    <property type="term" value="P:symbiont entry into host cell"/>
    <property type="evidence" value="ECO:0007669"/>
    <property type="project" value="UniProtKB-KW"/>
</dbReference>
<keyword evidence="16" id="KW-1160">Virus entry into host cell</keyword>
<dbReference type="RefSeq" id="YP_008603283.1">
    <property type="nucleotide sequence ID" value="NC_022519.1"/>
</dbReference>